<proteinExistence type="predicted"/>
<dbReference type="Gene3D" id="3.30.530.20">
    <property type="match status" value="1"/>
</dbReference>
<feature type="compositionally biased region" description="Basic and acidic residues" evidence="1">
    <location>
        <begin position="225"/>
        <end position="236"/>
    </location>
</feature>
<gene>
    <name evidence="3" type="ORF">KDI_13720</name>
</gene>
<keyword evidence="4" id="KW-1185">Reference proteome</keyword>
<feature type="region of interest" description="Disordered" evidence="1">
    <location>
        <begin position="180"/>
        <end position="339"/>
    </location>
</feature>
<feature type="compositionally biased region" description="Basic and acidic residues" evidence="1">
    <location>
        <begin position="322"/>
        <end position="339"/>
    </location>
</feature>
<dbReference type="RefSeq" id="WP_149400813.1">
    <property type="nucleotide sequence ID" value="NZ_BIXY01000014.1"/>
</dbReference>
<dbReference type="SUPFAM" id="SSF55961">
    <property type="entry name" value="Bet v1-like"/>
    <property type="match status" value="1"/>
</dbReference>
<feature type="domain" description="Coenzyme Q-binding protein COQ10 START" evidence="2">
    <location>
        <begin position="10"/>
        <end position="110"/>
    </location>
</feature>
<dbReference type="InterPro" id="IPR005031">
    <property type="entry name" value="COQ10_START"/>
</dbReference>
<dbReference type="PANTHER" id="PTHR33824:SF7">
    <property type="entry name" value="POLYKETIDE CYCLASE_DEHYDRASE AND LIPID TRANSPORT SUPERFAMILY PROTEIN"/>
    <property type="match status" value="1"/>
</dbReference>
<evidence type="ECO:0000313" key="3">
    <source>
        <dbReference type="EMBL" id="GCF07808.1"/>
    </source>
</evidence>
<name>A0A5A5T8T3_9CHLR</name>
<sequence>MSEHQGSVVVQAPLQQVYAFFSHFNDFPKFMSFIKEVTYDDEQRSHWVAQIVGTHEWDAINEDWIPNQQIGWRSTNGLENKGRVRFAAVDASRTRVSVYISYTPPAGVVGKIVNSLGVNIRFEEVLQHDLENFARMVEEAPAGALDPMDSHYLFHQGSSVAKNEITAQQKASMNADPMMDQQALQSRQGSIQQEEQLRQRRRQQEEAEHQRQRERTAQAAQEQAEALRRQAEKDTASRANEPAETTAQPELDPVHDTIGGRNASMDRTALGDKDGRMERFPQHHEDPMLTRRPKKNTSVNTQSAADIETESPWRNNIYGTDAARDPNRLPAEEDLPQEK</sequence>
<organism evidence="3 4">
    <name type="scientific">Dictyobacter arantiisoli</name>
    <dbReference type="NCBI Taxonomy" id="2014874"/>
    <lineage>
        <taxon>Bacteria</taxon>
        <taxon>Bacillati</taxon>
        <taxon>Chloroflexota</taxon>
        <taxon>Ktedonobacteria</taxon>
        <taxon>Ktedonobacterales</taxon>
        <taxon>Dictyobacteraceae</taxon>
        <taxon>Dictyobacter</taxon>
    </lineage>
</organism>
<dbReference type="OrthoDB" id="152596at2"/>
<reference evidence="3 4" key="1">
    <citation type="submission" date="2019-01" db="EMBL/GenBank/DDBJ databases">
        <title>Draft genome sequence of Dictyobacter sp. Uno17.</title>
        <authorList>
            <person name="Wang C.M."/>
            <person name="Zheng Y."/>
            <person name="Sakai Y."/>
            <person name="Abe K."/>
            <person name="Yokota A."/>
            <person name="Yabe S."/>
        </authorList>
    </citation>
    <scope>NUCLEOTIDE SEQUENCE [LARGE SCALE GENOMIC DNA]</scope>
    <source>
        <strain evidence="3 4">Uno17</strain>
    </source>
</reference>
<accession>A0A5A5T8T3</accession>
<evidence type="ECO:0000259" key="2">
    <source>
        <dbReference type="Pfam" id="PF03364"/>
    </source>
</evidence>
<dbReference type="Proteomes" id="UP000322530">
    <property type="component" value="Unassembled WGS sequence"/>
</dbReference>
<evidence type="ECO:0000256" key="1">
    <source>
        <dbReference type="SAM" id="MobiDB-lite"/>
    </source>
</evidence>
<dbReference type="AlphaFoldDB" id="A0A5A5T8T3"/>
<evidence type="ECO:0000313" key="4">
    <source>
        <dbReference type="Proteomes" id="UP000322530"/>
    </source>
</evidence>
<dbReference type="InterPro" id="IPR023393">
    <property type="entry name" value="START-like_dom_sf"/>
</dbReference>
<dbReference type="PANTHER" id="PTHR33824">
    <property type="entry name" value="POLYKETIDE CYCLASE/DEHYDRASE AND LIPID TRANSPORT SUPERFAMILY PROTEIN"/>
    <property type="match status" value="1"/>
</dbReference>
<dbReference type="InterPro" id="IPR047137">
    <property type="entry name" value="ORF3"/>
</dbReference>
<comment type="caution">
    <text evidence="3">The sequence shown here is derived from an EMBL/GenBank/DDBJ whole genome shotgun (WGS) entry which is preliminary data.</text>
</comment>
<protein>
    <recommendedName>
        <fullName evidence="2">Coenzyme Q-binding protein COQ10 START domain-containing protein</fullName>
    </recommendedName>
</protein>
<dbReference type="Pfam" id="PF03364">
    <property type="entry name" value="Polyketide_cyc"/>
    <property type="match status" value="1"/>
</dbReference>
<dbReference type="CDD" id="cd07817">
    <property type="entry name" value="SRPBCC_8"/>
    <property type="match status" value="1"/>
</dbReference>
<dbReference type="EMBL" id="BIXY01000014">
    <property type="protein sequence ID" value="GCF07808.1"/>
    <property type="molecule type" value="Genomic_DNA"/>
</dbReference>
<feature type="compositionally biased region" description="Basic and acidic residues" evidence="1">
    <location>
        <begin position="269"/>
        <end position="289"/>
    </location>
</feature>
<feature type="compositionally biased region" description="Polar residues" evidence="1">
    <location>
        <begin position="182"/>
        <end position="191"/>
    </location>
</feature>
<feature type="compositionally biased region" description="Basic and acidic residues" evidence="1">
    <location>
        <begin position="195"/>
        <end position="216"/>
    </location>
</feature>